<dbReference type="AlphaFoldDB" id="A0A4Y9SNZ9"/>
<gene>
    <name evidence="1" type="ORF">E4L96_04060</name>
</gene>
<dbReference type="EMBL" id="SPVF01000062">
    <property type="protein sequence ID" value="TFW26994.1"/>
    <property type="molecule type" value="Genomic_DNA"/>
</dbReference>
<name>A0A4Y9SNZ9_9BURK</name>
<proteinExistence type="predicted"/>
<sequence>MHDSVARGHSKRLWYQALRFHAAREAAAATATHYAVWSRHGSEWRFASVPAAPANYTVLDDVGFIKLAQPDGTL</sequence>
<accession>A0A4Y9SNZ9</accession>
<evidence type="ECO:0000313" key="1">
    <source>
        <dbReference type="EMBL" id="TFW26994.1"/>
    </source>
</evidence>
<dbReference type="Proteomes" id="UP000298438">
    <property type="component" value="Unassembled WGS sequence"/>
</dbReference>
<organism evidence="1 2">
    <name type="scientific">Zemynaea arenosa</name>
    <dbReference type="NCBI Taxonomy" id="2561931"/>
    <lineage>
        <taxon>Bacteria</taxon>
        <taxon>Pseudomonadati</taxon>
        <taxon>Pseudomonadota</taxon>
        <taxon>Betaproteobacteria</taxon>
        <taxon>Burkholderiales</taxon>
        <taxon>Oxalobacteraceae</taxon>
        <taxon>Telluria group</taxon>
        <taxon>Zemynaea</taxon>
    </lineage>
</organism>
<reference evidence="1 2" key="1">
    <citation type="submission" date="2019-03" db="EMBL/GenBank/DDBJ databases">
        <title>Draft Genome Sequence of Massilia arenosa sp. nov., a Novel Massilia Species Isolated from a Sandy-loam Maize Soil.</title>
        <authorList>
            <person name="Raths R."/>
            <person name="Peta V."/>
            <person name="Bucking H."/>
        </authorList>
    </citation>
    <scope>NUCLEOTIDE SEQUENCE [LARGE SCALE GENOMIC DNA]</scope>
    <source>
        <strain evidence="1 2">MC02</strain>
    </source>
</reference>
<evidence type="ECO:0000313" key="2">
    <source>
        <dbReference type="Proteomes" id="UP000298438"/>
    </source>
</evidence>
<feature type="non-terminal residue" evidence="1">
    <location>
        <position position="74"/>
    </location>
</feature>
<keyword evidence="2" id="KW-1185">Reference proteome</keyword>
<comment type="caution">
    <text evidence="1">The sequence shown here is derived from an EMBL/GenBank/DDBJ whole genome shotgun (WGS) entry which is preliminary data.</text>
</comment>
<protein>
    <submittedName>
        <fullName evidence="1">Uncharacterized protein</fullName>
    </submittedName>
</protein>